<dbReference type="EMBL" id="QUTG01003372">
    <property type="protein sequence ID" value="RHY91832.1"/>
    <property type="molecule type" value="Genomic_DNA"/>
</dbReference>
<comment type="caution">
    <text evidence="1">The sequence shown here is derived from an EMBL/GenBank/DDBJ whole genome shotgun (WGS) entry which is preliminary data.</text>
</comment>
<evidence type="ECO:0000313" key="2">
    <source>
        <dbReference type="Proteomes" id="UP000285712"/>
    </source>
</evidence>
<gene>
    <name evidence="1" type="ORF">DYB35_013095</name>
</gene>
<organism evidence="1 2">
    <name type="scientific">Aphanomyces astaci</name>
    <name type="common">Crayfish plague agent</name>
    <dbReference type="NCBI Taxonomy" id="112090"/>
    <lineage>
        <taxon>Eukaryota</taxon>
        <taxon>Sar</taxon>
        <taxon>Stramenopiles</taxon>
        <taxon>Oomycota</taxon>
        <taxon>Saprolegniomycetes</taxon>
        <taxon>Saprolegniales</taxon>
        <taxon>Verrucalvaceae</taxon>
        <taxon>Aphanomyces</taxon>
    </lineage>
</organism>
<accession>A0A3R6ZKF5</accession>
<dbReference type="VEuPathDB" id="FungiDB:H257_15025"/>
<dbReference type="Proteomes" id="UP000285712">
    <property type="component" value="Unassembled WGS sequence"/>
</dbReference>
<evidence type="ECO:0000313" key="1">
    <source>
        <dbReference type="EMBL" id="RHY91832.1"/>
    </source>
</evidence>
<name>A0A3R6ZKF5_APHAT</name>
<dbReference type="AlphaFoldDB" id="A0A3R6ZKF5"/>
<sequence>MGGGGNSYKVPHMKKEALKKSGRLPETIHCGRDVFDTGCALLNEQDLEKVMQDLAVQTAVDLEMSDTFSAMESIGINDQEDEEGV</sequence>
<proteinExistence type="predicted"/>
<protein>
    <submittedName>
        <fullName evidence="1">Uncharacterized protein</fullName>
    </submittedName>
</protein>
<reference evidence="1 2" key="1">
    <citation type="submission" date="2018-08" db="EMBL/GenBank/DDBJ databases">
        <title>Aphanomyces genome sequencing and annotation.</title>
        <authorList>
            <person name="Minardi D."/>
            <person name="Oidtmann B."/>
            <person name="Van Der Giezen M."/>
            <person name="Studholme D.J."/>
        </authorList>
    </citation>
    <scope>NUCLEOTIDE SEQUENCE [LARGE SCALE GENOMIC DNA]</scope>
    <source>
        <strain evidence="1 2">Sv</strain>
    </source>
</reference>